<evidence type="ECO:0000256" key="2">
    <source>
        <dbReference type="ARBA" id="ARBA00022679"/>
    </source>
</evidence>
<proteinExistence type="inferred from homology"/>
<reference evidence="5" key="2">
    <citation type="submission" date="2023-04" db="EMBL/GenBank/DDBJ databases">
        <authorList>
            <person name="Bruccoleri R.E."/>
            <person name="Oakeley E.J."/>
            <person name="Faust A.-M."/>
            <person name="Dessus-Babus S."/>
            <person name="Altorfer M."/>
            <person name="Burckhardt D."/>
            <person name="Oertli M."/>
            <person name="Naumann U."/>
            <person name="Petersen F."/>
            <person name="Wong J."/>
        </authorList>
    </citation>
    <scope>NUCLEOTIDE SEQUENCE</scope>
    <source>
        <strain evidence="5">GSM-AAB239-AS_SAM_17_03QT</strain>
        <tissue evidence="5">Leaf</tissue>
    </source>
</reference>
<comment type="caution">
    <text evidence="5">The sequence shown here is derived from an EMBL/GenBank/DDBJ whole genome shotgun (WGS) entry which is preliminary data.</text>
</comment>
<keyword evidence="3" id="KW-0328">Glycosyltransferase</keyword>
<keyword evidence="6" id="KW-1185">Reference proteome</keyword>
<evidence type="ECO:0000256" key="4">
    <source>
        <dbReference type="RuleBase" id="RU362057"/>
    </source>
</evidence>
<comment type="similarity">
    <text evidence="1 3">Belongs to the UDP-glycosyltransferase family.</text>
</comment>
<dbReference type="EMBL" id="JANAVB010008399">
    <property type="protein sequence ID" value="KAJ6841699.1"/>
    <property type="molecule type" value="Genomic_DNA"/>
</dbReference>
<dbReference type="SUPFAM" id="SSF53756">
    <property type="entry name" value="UDP-Glycosyltransferase/glycogen phosphorylase"/>
    <property type="match status" value="1"/>
</dbReference>
<evidence type="ECO:0000256" key="1">
    <source>
        <dbReference type="ARBA" id="ARBA00009995"/>
    </source>
</evidence>
<organism evidence="5 6">
    <name type="scientific">Iris pallida</name>
    <name type="common">Sweet iris</name>
    <dbReference type="NCBI Taxonomy" id="29817"/>
    <lineage>
        <taxon>Eukaryota</taxon>
        <taxon>Viridiplantae</taxon>
        <taxon>Streptophyta</taxon>
        <taxon>Embryophyta</taxon>
        <taxon>Tracheophyta</taxon>
        <taxon>Spermatophyta</taxon>
        <taxon>Magnoliopsida</taxon>
        <taxon>Liliopsida</taxon>
        <taxon>Asparagales</taxon>
        <taxon>Iridaceae</taxon>
        <taxon>Iridoideae</taxon>
        <taxon>Irideae</taxon>
        <taxon>Iris</taxon>
    </lineage>
</organism>
<dbReference type="Pfam" id="PF00201">
    <property type="entry name" value="UDPGT"/>
    <property type="match status" value="1"/>
</dbReference>
<dbReference type="InterPro" id="IPR002213">
    <property type="entry name" value="UDP_glucos_trans"/>
</dbReference>
<accession>A0AAX6HKU0</accession>
<dbReference type="PANTHER" id="PTHR48048:SF89">
    <property type="entry name" value="GLYCOSYLTRANSFERASE"/>
    <property type="match status" value="1"/>
</dbReference>
<dbReference type="PANTHER" id="PTHR48048">
    <property type="entry name" value="GLYCOSYLTRANSFERASE"/>
    <property type="match status" value="1"/>
</dbReference>
<dbReference type="Gene3D" id="3.40.50.2000">
    <property type="entry name" value="Glycogen Phosphorylase B"/>
    <property type="match status" value="2"/>
</dbReference>
<evidence type="ECO:0000313" key="5">
    <source>
        <dbReference type="EMBL" id="KAJ6841699.1"/>
    </source>
</evidence>
<dbReference type="CDD" id="cd03784">
    <property type="entry name" value="GT1_Gtf-like"/>
    <property type="match status" value="1"/>
</dbReference>
<dbReference type="InterPro" id="IPR050481">
    <property type="entry name" value="UDP-glycosyltransf_plant"/>
</dbReference>
<dbReference type="EC" id="2.4.1.-" evidence="4"/>
<dbReference type="InterPro" id="IPR035595">
    <property type="entry name" value="UDP_glycos_trans_CS"/>
</dbReference>
<keyword evidence="2 3" id="KW-0808">Transferase</keyword>
<protein>
    <recommendedName>
        <fullName evidence="4">Glycosyltransferase</fullName>
        <ecNumber evidence="4">2.4.1.-</ecNumber>
    </recommendedName>
</protein>
<dbReference type="AlphaFoldDB" id="A0AAX6HKU0"/>
<dbReference type="PROSITE" id="PS00375">
    <property type="entry name" value="UDPGT"/>
    <property type="match status" value="1"/>
</dbReference>
<evidence type="ECO:0000313" key="6">
    <source>
        <dbReference type="Proteomes" id="UP001140949"/>
    </source>
</evidence>
<dbReference type="GO" id="GO:0035251">
    <property type="term" value="F:UDP-glucosyltransferase activity"/>
    <property type="evidence" value="ECO:0007669"/>
    <property type="project" value="InterPro"/>
</dbReference>
<name>A0AAX6HKU0_IRIPA</name>
<dbReference type="Proteomes" id="UP001140949">
    <property type="component" value="Unassembled WGS sequence"/>
</dbReference>
<sequence>MDLKQSVVLFPTVGMGHLIPMVELAKLFDAHGFSVTVVVVDPPFDTSSSIDPFLPRVSAANPSILFHRLPKIPSSKDTTFYHFDTLRMASAMLLDFLRASERTLNVRALVLDMFCMAGLDVADELGVPSYFFFPSGAITLAAFLSLPALQSELEEGSFRDLGDGAKVRLPGLPPVSVSDLPDDIPDRDDTNRELMSHLERLWGADGYIVNSFEWLEKRAVRALADGGSCVPGRRNPPVYCIGPLNANAREGASQGGGGGGERHACLEWLDVQPGKSVVFLCFGSIAPLSVEQLKEIGAGLERSGQRFLWVVRSPADDAELEALVPEGFLERTRGRGVAVKSWVPQDAVLAHAAVGAFVSHCGWNSALEAAAAGVPVVAWPLYAEQRMNKVLLVEEAKVAVAVEGYDKGVVSAEEVERKIRWLMESEEGKAVRDRAAEAKEEAAAARREGGSSVLAWLELVKSLRKD</sequence>
<evidence type="ECO:0000256" key="3">
    <source>
        <dbReference type="RuleBase" id="RU003718"/>
    </source>
</evidence>
<reference evidence="5" key="1">
    <citation type="journal article" date="2023" name="GigaByte">
        <title>Genome assembly of the bearded iris, Iris pallida Lam.</title>
        <authorList>
            <person name="Bruccoleri R.E."/>
            <person name="Oakeley E.J."/>
            <person name="Faust A.M.E."/>
            <person name="Altorfer M."/>
            <person name="Dessus-Babus S."/>
            <person name="Burckhardt D."/>
            <person name="Oertli M."/>
            <person name="Naumann U."/>
            <person name="Petersen F."/>
            <person name="Wong J."/>
        </authorList>
    </citation>
    <scope>NUCLEOTIDE SEQUENCE</scope>
    <source>
        <strain evidence="5">GSM-AAB239-AS_SAM_17_03QT</strain>
    </source>
</reference>
<gene>
    <name evidence="5" type="ORF">M6B38_304745</name>
</gene>
<dbReference type="FunFam" id="3.40.50.2000:FF:000020">
    <property type="entry name" value="Glycosyltransferase"/>
    <property type="match status" value="1"/>
</dbReference>